<organism evidence="2 3">
    <name type="scientific">Actinoallomurus acaciae</name>
    <dbReference type="NCBI Taxonomy" id="502577"/>
    <lineage>
        <taxon>Bacteria</taxon>
        <taxon>Bacillati</taxon>
        <taxon>Actinomycetota</taxon>
        <taxon>Actinomycetes</taxon>
        <taxon>Streptosporangiales</taxon>
        <taxon>Thermomonosporaceae</taxon>
        <taxon>Actinoallomurus</taxon>
    </lineage>
</organism>
<evidence type="ECO:0000256" key="1">
    <source>
        <dbReference type="SAM" id="Phobius"/>
    </source>
</evidence>
<keyword evidence="3" id="KW-1185">Reference proteome</keyword>
<evidence type="ECO:0008006" key="4">
    <source>
        <dbReference type="Google" id="ProtNLM"/>
    </source>
</evidence>
<feature type="transmembrane region" description="Helical" evidence="1">
    <location>
        <begin position="31"/>
        <end position="53"/>
    </location>
</feature>
<sequence length="65" mass="7226">MGRTPPVSPTLLRLASFTGPWMVARYGARRVVTFGCLLQFAGGVLLFLTLWHYRPHVNGRGWAPA</sequence>
<dbReference type="EMBL" id="JBHLZP010000782">
    <property type="protein sequence ID" value="MFB9839689.1"/>
    <property type="molecule type" value="Genomic_DNA"/>
</dbReference>
<evidence type="ECO:0000313" key="2">
    <source>
        <dbReference type="EMBL" id="MFB9839689.1"/>
    </source>
</evidence>
<proteinExistence type="predicted"/>
<dbReference type="Proteomes" id="UP001589627">
    <property type="component" value="Unassembled WGS sequence"/>
</dbReference>
<name>A0ABV5Z063_9ACTN</name>
<evidence type="ECO:0000313" key="3">
    <source>
        <dbReference type="Proteomes" id="UP001589627"/>
    </source>
</evidence>
<keyword evidence="1" id="KW-0812">Transmembrane</keyword>
<accession>A0ABV5Z063</accession>
<reference evidence="2 3" key="1">
    <citation type="submission" date="2024-09" db="EMBL/GenBank/DDBJ databases">
        <authorList>
            <person name="Sun Q."/>
            <person name="Mori K."/>
        </authorList>
    </citation>
    <scope>NUCLEOTIDE SEQUENCE [LARGE SCALE GENOMIC DNA]</scope>
    <source>
        <strain evidence="2 3">TBRC 0563</strain>
    </source>
</reference>
<protein>
    <recommendedName>
        <fullName evidence="4">MFS transporter</fullName>
    </recommendedName>
</protein>
<keyword evidence="1" id="KW-0472">Membrane</keyword>
<keyword evidence="1" id="KW-1133">Transmembrane helix</keyword>
<gene>
    <name evidence="2" type="ORF">ACFFNX_46850</name>
</gene>
<dbReference type="RefSeq" id="WP_378212856.1">
    <property type="nucleotide sequence ID" value="NZ_JBHLZP010000782.1"/>
</dbReference>
<comment type="caution">
    <text evidence="2">The sequence shown here is derived from an EMBL/GenBank/DDBJ whole genome shotgun (WGS) entry which is preliminary data.</text>
</comment>